<organism evidence="1 2">
    <name type="scientific">Tilletia indica</name>
    <dbReference type="NCBI Taxonomy" id="43049"/>
    <lineage>
        <taxon>Eukaryota</taxon>
        <taxon>Fungi</taxon>
        <taxon>Dikarya</taxon>
        <taxon>Basidiomycota</taxon>
        <taxon>Ustilaginomycotina</taxon>
        <taxon>Exobasidiomycetes</taxon>
        <taxon>Tilletiales</taxon>
        <taxon>Tilletiaceae</taxon>
        <taxon>Tilletia</taxon>
    </lineage>
</organism>
<evidence type="ECO:0000313" key="1">
    <source>
        <dbReference type="EMBL" id="KAE8260488.1"/>
    </source>
</evidence>
<keyword evidence="2" id="KW-1185">Reference proteome</keyword>
<sequence length="107" mass="11835">MNSFNSDNSQCLQAISRDCDALTKFLLSTHKEAPPLMELDFQCAEVDISGYGEVKISQALQRLRLSQSLTAKLLDIYLRAVDIFSSETTRLILKAQGSRTGALRAPV</sequence>
<name>A0A177TRF0_9BASI</name>
<accession>A0A177TRF0</accession>
<reference evidence="1" key="1">
    <citation type="submission" date="2016-04" db="EMBL/GenBank/DDBJ databases">
        <authorList>
            <person name="Nguyen H.D."/>
            <person name="Samba Siva P."/>
            <person name="Cullis J."/>
            <person name="Levesque C.A."/>
            <person name="Hambleton S."/>
        </authorList>
    </citation>
    <scope>NUCLEOTIDE SEQUENCE</scope>
    <source>
        <strain evidence="1">DAOMC 236416</strain>
    </source>
</reference>
<comment type="caution">
    <text evidence="1">The sequence shown here is derived from an EMBL/GenBank/DDBJ whole genome shotgun (WGS) entry which is preliminary data.</text>
</comment>
<protein>
    <submittedName>
        <fullName evidence="1">Uncharacterized protein</fullName>
    </submittedName>
</protein>
<reference evidence="1" key="2">
    <citation type="journal article" date="2019" name="IMA Fungus">
        <title>Genome sequencing and comparison of five Tilletia species to identify candidate genes for the detection of regulated species infecting wheat.</title>
        <authorList>
            <person name="Nguyen H.D.T."/>
            <person name="Sultana T."/>
            <person name="Kesanakurti P."/>
            <person name="Hambleton S."/>
        </authorList>
    </citation>
    <scope>NUCLEOTIDE SEQUENCE</scope>
    <source>
        <strain evidence="1">DAOMC 236416</strain>
    </source>
</reference>
<evidence type="ECO:0000313" key="2">
    <source>
        <dbReference type="Proteomes" id="UP000077521"/>
    </source>
</evidence>
<dbReference type="EMBL" id="LWDF02000009">
    <property type="protein sequence ID" value="KAE8260488.1"/>
    <property type="molecule type" value="Genomic_DNA"/>
</dbReference>
<dbReference type="Proteomes" id="UP000077521">
    <property type="component" value="Unassembled WGS sequence"/>
</dbReference>
<proteinExistence type="predicted"/>
<dbReference type="AlphaFoldDB" id="A0A177TRF0"/>
<gene>
    <name evidence="1" type="ORF">A4X13_0g303</name>
</gene>